<dbReference type="PANTHER" id="PTHR21257">
    <property type="entry name" value="DELTA(14)-STEROL REDUCTASE"/>
    <property type="match status" value="1"/>
</dbReference>
<feature type="compositionally biased region" description="Polar residues" evidence="19">
    <location>
        <begin position="1"/>
        <end position="10"/>
    </location>
</feature>
<keyword evidence="6" id="KW-0521">NADP</keyword>
<evidence type="ECO:0000256" key="16">
    <source>
        <dbReference type="ARBA" id="ARBA00038892"/>
    </source>
</evidence>
<evidence type="ECO:0000256" key="1">
    <source>
        <dbReference type="ARBA" id="ARBA00004477"/>
    </source>
</evidence>
<keyword evidence="5" id="KW-0256">Endoplasmic reticulum</keyword>
<proteinExistence type="inferred from homology"/>
<protein>
    <recommendedName>
        <fullName evidence="16 18">Delta(24(24(1)))-sterol reductase</fullName>
        <ecNumber evidence="16 18">1.3.1.71</ecNumber>
    </recommendedName>
    <alternativeName>
        <fullName evidence="18">C-24(28) sterol reductase</fullName>
    </alternativeName>
    <alternativeName>
        <fullName evidence="18">Sterol Delta(24(28))-reductase</fullName>
    </alternativeName>
</protein>
<evidence type="ECO:0000256" key="4">
    <source>
        <dbReference type="ARBA" id="ARBA00022692"/>
    </source>
</evidence>
<keyword evidence="13 18" id="KW-1207">Sterol metabolism</keyword>
<dbReference type="Proteomes" id="UP000192596">
    <property type="component" value="Unassembled WGS sequence"/>
</dbReference>
<dbReference type="GO" id="GO:0000246">
    <property type="term" value="F:Delta24(24-1) sterol reductase activity"/>
    <property type="evidence" value="ECO:0007669"/>
    <property type="project" value="UniProtKB-EC"/>
</dbReference>
<evidence type="ECO:0000256" key="18">
    <source>
        <dbReference type="RuleBase" id="RU369120"/>
    </source>
</evidence>
<dbReference type="Pfam" id="PF01222">
    <property type="entry name" value="ERG4_ERG24"/>
    <property type="match status" value="1"/>
</dbReference>
<feature type="transmembrane region" description="Helical" evidence="18">
    <location>
        <begin position="235"/>
        <end position="256"/>
    </location>
</feature>
<feature type="transmembrane region" description="Helical" evidence="18">
    <location>
        <begin position="290"/>
        <end position="309"/>
    </location>
</feature>
<comment type="catalytic activity">
    <reaction evidence="17">
        <text>ergosterol + NADP(+) = ergosta-5,7,22,24(28)-tetraen-3beta-ol + NADPH + H(+)</text>
        <dbReference type="Rhea" id="RHEA:18501"/>
        <dbReference type="ChEBI" id="CHEBI:15378"/>
        <dbReference type="ChEBI" id="CHEBI:16933"/>
        <dbReference type="ChEBI" id="CHEBI:18249"/>
        <dbReference type="ChEBI" id="CHEBI:57783"/>
        <dbReference type="ChEBI" id="CHEBI:58349"/>
        <dbReference type="EC" id="1.3.1.71"/>
    </reaction>
    <physiologicalReaction direction="right-to-left" evidence="17">
        <dbReference type="Rhea" id="RHEA:18503"/>
    </physiologicalReaction>
</comment>
<keyword evidence="9 18" id="KW-0560">Oxidoreductase</keyword>
<evidence type="ECO:0000256" key="2">
    <source>
        <dbReference type="ARBA" id="ARBA00005402"/>
    </source>
</evidence>
<keyword evidence="8 18" id="KW-1133">Transmembrane helix</keyword>
<feature type="transmembrane region" description="Helical" evidence="18">
    <location>
        <begin position="384"/>
        <end position="406"/>
    </location>
</feature>
<evidence type="ECO:0000256" key="13">
    <source>
        <dbReference type="ARBA" id="ARBA00023166"/>
    </source>
</evidence>
<comment type="subcellular location">
    <subcellularLocation>
        <location evidence="1">Endoplasmic reticulum membrane</location>
        <topology evidence="1">Multi-pass membrane protein</topology>
    </subcellularLocation>
</comment>
<keyword evidence="4 18" id="KW-0812">Transmembrane</keyword>
<dbReference type="InParanoid" id="A0A1V8SPG0"/>
<accession>A0A1V8SPG0</accession>
<keyword evidence="7 18" id="KW-0752">Steroid biosynthesis</keyword>
<evidence type="ECO:0000256" key="11">
    <source>
        <dbReference type="ARBA" id="ARBA00023098"/>
    </source>
</evidence>
<feature type="transmembrane region" description="Helical" evidence="18">
    <location>
        <begin position="464"/>
        <end position="482"/>
    </location>
</feature>
<dbReference type="EC" id="1.3.1.71" evidence="16 18"/>
<dbReference type="InterPro" id="IPR001171">
    <property type="entry name" value="ERG24_DHCR-like"/>
</dbReference>
<evidence type="ECO:0000256" key="7">
    <source>
        <dbReference type="ARBA" id="ARBA00022955"/>
    </source>
</evidence>
<gene>
    <name evidence="20" type="ORF">B0A48_13607</name>
</gene>
<evidence type="ECO:0000256" key="3">
    <source>
        <dbReference type="ARBA" id="ARBA00022516"/>
    </source>
</evidence>
<dbReference type="PROSITE" id="PS01018">
    <property type="entry name" value="STEROL_REDUCT_2"/>
    <property type="match status" value="1"/>
</dbReference>
<feature type="transmembrane region" description="Helical" evidence="18">
    <location>
        <begin position="354"/>
        <end position="378"/>
    </location>
</feature>
<evidence type="ECO:0000313" key="21">
    <source>
        <dbReference type="Proteomes" id="UP000192596"/>
    </source>
</evidence>
<dbReference type="GO" id="GO:0006696">
    <property type="term" value="P:ergosterol biosynthetic process"/>
    <property type="evidence" value="ECO:0007669"/>
    <property type="project" value="TreeGrafter"/>
</dbReference>
<evidence type="ECO:0000256" key="6">
    <source>
        <dbReference type="ARBA" id="ARBA00022857"/>
    </source>
</evidence>
<dbReference type="STRING" id="1507870.A0A1V8SPG0"/>
<comment type="pathway">
    <text evidence="15 18">Steroid metabolism; ergosterol biosynthesis.</text>
</comment>
<dbReference type="InterPro" id="IPR018083">
    <property type="entry name" value="Sterol_reductase_CS"/>
</dbReference>
<keyword evidence="3 18" id="KW-0444">Lipid biosynthesis</keyword>
<keyword evidence="14 18" id="KW-0753">Steroid metabolism</keyword>
<evidence type="ECO:0000313" key="20">
    <source>
        <dbReference type="EMBL" id="OQO00918.1"/>
    </source>
</evidence>
<feature type="region of interest" description="Disordered" evidence="19">
    <location>
        <begin position="1"/>
        <end position="52"/>
    </location>
</feature>
<dbReference type="EMBL" id="NAJO01000033">
    <property type="protein sequence ID" value="OQO00918.1"/>
    <property type="molecule type" value="Genomic_DNA"/>
</dbReference>
<keyword evidence="10 18" id="KW-0756">Sterol biosynthesis</keyword>
<reference evidence="21" key="1">
    <citation type="submission" date="2017-03" db="EMBL/GenBank/DDBJ databases">
        <title>Genomes of endolithic fungi from Antarctica.</title>
        <authorList>
            <person name="Coleine C."/>
            <person name="Masonjones S."/>
            <person name="Stajich J.E."/>
        </authorList>
    </citation>
    <scope>NUCLEOTIDE SEQUENCE [LARGE SCALE GENOMIC DNA]</scope>
    <source>
        <strain evidence="21">CCFEE 5527</strain>
    </source>
</reference>
<dbReference type="FunFam" id="1.20.120.1630:FF:000003">
    <property type="entry name" value="C-24(28) sterol reductase"/>
    <property type="match status" value="1"/>
</dbReference>
<evidence type="ECO:0000256" key="8">
    <source>
        <dbReference type="ARBA" id="ARBA00022989"/>
    </source>
</evidence>
<feature type="transmembrane region" description="Helical" evidence="18">
    <location>
        <begin position="315"/>
        <end position="333"/>
    </location>
</feature>
<dbReference type="Gene3D" id="1.20.120.1630">
    <property type="match status" value="1"/>
</dbReference>
<comment type="caution">
    <text evidence="20">The sequence shown here is derived from an EMBL/GenBank/DDBJ whole genome shotgun (WGS) entry which is preliminary data.</text>
</comment>
<evidence type="ECO:0000256" key="15">
    <source>
        <dbReference type="ARBA" id="ARBA00029435"/>
    </source>
</evidence>
<organism evidence="20 21">
    <name type="scientific">Cryoendolithus antarcticus</name>
    <dbReference type="NCBI Taxonomy" id="1507870"/>
    <lineage>
        <taxon>Eukaryota</taxon>
        <taxon>Fungi</taxon>
        <taxon>Dikarya</taxon>
        <taxon>Ascomycota</taxon>
        <taxon>Pezizomycotina</taxon>
        <taxon>Dothideomycetes</taxon>
        <taxon>Dothideomycetidae</taxon>
        <taxon>Cladosporiales</taxon>
        <taxon>Cladosporiaceae</taxon>
        <taxon>Cryoendolithus</taxon>
    </lineage>
</organism>
<sequence length="533" mass="61606">MTITRSQTGKTPRKEMPEGFVETPTRQRNTRKSTAENLLSENAPPIVTGRDPVVSIPKDEAKKILTKDLNGHVNGAPKGKVVDGWLEGGDPKIDHNPHFDFGGSFGVTGMMIGFPLLMWYMWIGATYYDGKFPSEPSMDWSHWIKHMGNLVYTGAFPHLKAWTIYWTFLIVQGIMYMTLPGVYSTGKPLPHEGGKQLQYYCNGVWSFFTTIAIALGLHVTGVFPLYTLIDEFGPIMSVAIISGYLVSIVAYISALARGAQHRMTGYHVYDFFMGAELNPRMFGWLDFKMFFELRLPWFILFLTTLSAAARQYEQYGFVSGEVWFLLMAHFLYANACAKGEEMIVVTWDMYYEKWGFMLIFWNLAGVPLSYCHCTIYLANHDPSVYAWSKPALFFLFSSYLFAYWVWDTGNSQKCMFRSAERGYDQHRKTFPQLPWKFVKNPKVIRTASGDSLLCDGWFKYARKIHYTADLYFAVTWGLITGFQSPFPWFYPAFFSVMIVHRAYRDIQRCKEKYGEAWVEYERRVPYLFIPYVI</sequence>
<dbReference type="GO" id="GO:0005789">
    <property type="term" value="C:endoplasmic reticulum membrane"/>
    <property type="evidence" value="ECO:0007669"/>
    <property type="project" value="UniProtKB-SubCell"/>
</dbReference>
<name>A0A1V8SPG0_9PEZI</name>
<feature type="transmembrane region" description="Helical" evidence="18">
    <location>
        <begin position="204"/>
        <end position="229"/>
    </location>
</feature>
<dbReference type="PANTHER" id="PTHR21257:SF31">
    <property type="entry name" value="DELTA(24(24(1)))-STEROL REDUCTASE ERG4"/>
    <property type="match status" value="1"/>
</dbReference>
<evidence type="ECO:0000256" key="14">
    <source>
        <dbReference type="ARBA" id="ARBA00023221"/>
    </source>
</evidence>
<keyword evidence="21" id="KW-1185">Reference proteome</keyword>
<evidence type="ECO:0000256" key="19">
    <source>
        <dbReference type="SAM" id="MobiDB-lite"/>
    </source>
</evidence>
<evidence type="ECO:0000256" key="5">
    <source>
        <dbReference type="ARBA" id="ARBA00022824"/>
    </source>
</evidence>
<dbReference type="FunCoup" id="A0A1V8SPG0">
    <property type="interactions" value="174"/>
</dbReference>
<keyword evidence="12 18" id="KW-0472">Membrane</keyword>
<keyword evidence="11 18" id="KW-0443">Lipid metabolism</keyword>
<dbReference type="PROSITE" id="PS01017">
    <property type="entry name" value="STEROL_REDUCT_1"/>
    <property type="match status" value="1"/>
</dbReference>
<dbReference type="AlphaFoldDB" id="A0A1V8SPG0"/>
<feature type="transmembrane region" description="Helical" evidence="18">
    <location>
        <begin position="164"/>
        <end position="183"/>
    </location>
</feature>
<evidence type="ECO:0000256" key="17">
    <source>
        <dbReference type="ARBA" id="ARBA00048918"/>
    </source>
</evidence>
<dbReference type="OrthoDB" id="5326588at2759"/>
<feature type="transmembrane region" description="Helical" evidence="18">
    <location>
        <begin position="101"/>
        <end position="123"/>
    </location>
</feature>
<comment type="similarity">
    <text evidence="2 18">Belongs to the ERG4/ERG24 family.</text>
</comment>
<evidence type="ECO:0000256" key="12">
    <source>
        <dbReference type="ARBA" id="ARBA00023136"/>
    </source>
</evidence>
<evidence type="ECO:0000256" key="10">
    <source>
        <dbReference type="ARBA" id="ARBA00023011"/>
    </source>
</evidence>
<evidence type="ECO:0000256" key="9">
    <source>
        <dbReference type="ARBA" id="ARBA00023002"/>
    </source>
</evidence>